<evidence type="ECO:0000313" key="2">
    <source>
        <dbReference type="Proteomes" id="UP000030649"/>
    </source>
</evidence>
<dbReference type="HOGENOM" id="CLU_2519694_0_0_2"/>
<dbReference type="Proteomes" id="UP000030649">
    <property type="component" value="Unassembled WGS sequence"/>
</dbReference>
<dbReference type="STRING" id="1238424.J07HQW1_02250"/>
<protein>
    <submittedName>
        <fullName evidence="1">Uncharacterized protein</fullName>
    </submittedName>
</protein>
<name>U1N6D5_9EURY</name>
<sequence length="84" mass="9885">MYTREIEATGRNIVVSEWRGSIHVLGNGVTHWDIDSWRYRRVCRRVILNEYLQVSDAARLRTLYLLLGAFRFDYPSMYAEGTLS</sequence>
<proteinExistence type="predicted"/>
<evidence type="ECO:0000313" key="1">
    <source>
        <dbReference type="EMBL" id="ERG92215.1"/>
    </source>
</evidence>
<reference evidence="1 2" key="1">
    <citation type="journal article" date="2013" name="PLoS ONE">
        <title>Assembly-driven community genomics of a hypersaline microbial ecosystem.</title>
        <authorList>
            <person name="Podell S."/>
            <person name="Ugalde J.A."/>
            <person name="Narasingarao P."/>
            <person name="Banfield J.F."/>
            <person name="Heidelberg K.B."/>
            <person name="Allen E.E."/>
        </authorList>
    </citation>
    <scope>NUCLEOTIDE SEQUENCE [LARGE SCALE GENOMIC DNA]</scope>
    <source>
        <strain evidence="2">J07HQW1</strain>
    </source>
</reference>
<gene>
    <name evidence="1" type="ORF">J07HQW1_02250</name>
</gene>
<dbReference type="EMBL" id="KE356560">
    <property type="protein sequence ID" value="ERG92215.1"/>
    <property type="molecule type" value="Genomic_DNA"/>
</dbReference>
<accession>U1N6D5</accession>
<organism evidence="1 2">
    <name type="scientific">Haloquadratum walsbyi J07HQW1</name>
    <dbReference type="NCBI Taxonomy" id="1238424"/>
    <lineage>
        <taxon>Archaea</taxon>
        <taxon>Methanobacteriati</taxon>
        <taxon>Methanobacteriota</taxon>
        <taxon>Stenosarchaea group</taxon>
        <taxon>Halobacteria</taxon>
        <taxon>Halobacteriales</taxon>
        <taxon>Haloferacaceae</taxon>
        <taxon>Haloquadratum</taxon>
    </lineage>
</organism>
<dbReference type="AlphaFoldDB" id="U1N6D5"/>